<feature type="transmembrane region" description="Helical" evidence="6">
    <location>
        <begin position="73"/>
        <end position="92"/>
    </location>
</feature>
<feature type="transmembrane region" description="Helical" evidence="6">
    <location>
        <begin position="259"/>
        <end position="280"/>
    </location>
</feature>
<dbReference type="AlphaFoldDB" id="A0A6J4R816"/>
<feature type="transmembrane region" description="Helical" evidence="6">
    <location>
        <begin position="226"/>
        <end position="247"/>
    </location>
</feature>
<evidence type="ECO:0000313" key="7">
    <source>
        <dbReference type="EMBL" id="CAA9465439.1"/>
    </source>
</evidence>
<name>A0A6J4R816_9ACTN</name>
<dbReference type="PANTHER" id="PTHR43701:SF12">
    <property type="entry name" value="MEMBRANE TRANSPORTER PROTEIN YTNM-RELATED"/>
    <property type="match status" value="1"/>
</dbReference>
<keyword evidence="3 6" id="KW-0812">Transmembrane</keyword>
<evidence type="ECO:0000256" key="6">
    <source>
        <dbReference type="RuleBase" id="RU363041"/>
    </source>
</evidence>
<comment type="subcellular location">
    <subcellularLocation>
        <location evidence="6">Cell membrane</location>
        <topology evidence="6">Multi-pass membrane protein</topology>
    </subcellularLocation>
    <subcellularLocation>
        <location evidence="1">Membrane</location>
        <topology evidence="1">Multi-pass membrane protein</topology>
    </subcellularLocation>
</comment>
<feature type="transmembrane region" description="Helical" evidence="6">
    <location>
        <begin position="130"/>
        <end position="153"/>
    </location>
</feature>
<evidence type="ECO:0000256" key="4">
    <source>
        <dbReference type="ARBA" id="ARBA00022989"/>
    </source>
</evidence>
<feature type="transmembrane region" description="Helical" evidence="6">
    <location>
        <begin position="173"/>
        <end position="195"/>
    </location>
</feature>
<dbReference type="EMBL" id="CADCVL010000043">
    <property type="protein sequence ID" value="CAA9465439.1"/>
    <property type="molecule type" value="Genomic_DNA"/>
</dbReference>
<reference evidence="7" key="1">
    <citation type="submission" date="2020-02" db="EMBL/GenBank/DDBJ databases">
        <authorList>
            <person name="Meier V. D."/>
        </authorList>
    </citation>
    <scope>NUCLEOTIDE SEQUENCE</scope>
    <source>
        <strain evidence="7">AVDCRST_MAG65</strain>
    </source>
</reference>
<keyword evidence="6" id="KW-1003">Cell membrane</keyword>
<accession>A0A6J4R816</accession>
<dbReference type="Pfam" id="PF01925">
    <property type="entry name" value="TauE"/>
    <property type="match status" value="1"/>
</dbReference>
<evidence type="ECO:0000256" key="1">
    <source>
        <dbReference type="ARBA" id="ARBA00004141"/>
    </source>
</evidence>
<comment type="similarity">
    <text evidence="2 6">Belongs to the 4-toluene sulfonate uptake permease (TSUP) (TC 2.A.102) family.</text>
</comment>
<evidence type="ECO:0000256" key="3">
    <source>
        <dbReference type="ARBA" id="ARBA00022692"/>
    </source>
</evidence>
<dbReference type="InterPro" id="IPR051598">
    <property type="entry name" value="TSUP/Inactive_protease-like"/>
</dbReference>
<dbReference type="GO" id="GO:0005886">
    <property type="term" value="C:plasma membrane"/>
    <property type="evidence" value="ECO:0007669"/>
    <property type="project" value="UniProtKB-SubCell"/>
</dbReference>
<keyword evidence="4 6" id="KW-1133">Transmembrane helix</keyword>
<gene>
    <name evidence="7" type="ORF">AVDCRST_MAG65-233</name>
</gene>
<dbReference type="InterPro" id="IPR002781">
    <property type="entry name" value="TM_pro_TauE-like"/>
</dbReference>
<proteinExistence type="inferred from homology"/>
<protein>
    <recommendedName>
        <fullName evidence="6">Probable membrane transporter protein</fullName>
    </recommendedName>
</protein>
<keyword evidence="5 6" id="KW-0472">Membrane</keyword>
<evidence type="ECO:0000256" key="2">
    <source>
        <dbReference type="ARBA" id="ARBA00009142"/>
    </source>
</evidence>
<evidence type="ECO:0000256" key="5">
    <source>
        <dbReference type="ARBA" id="ARBA00023136"/>
    </source>
</evidence>
<feature type="transmembrane region" description="Helical" evidence="6">
    <location>
        <begin position="202"/>
        <end position="220"/>
    </location>
</feature>
<dbReference type="PANTHER" id="PTHR43701">
    <property type="entry name" value="MEMBRANE TRANSPORTER PROTEIN MJ0441-RELATED"/>
    <property type="match status" value="1"/>
</dbReference>
<sequence>MTSLLLLALAGLVGQLVDGALGMAFGITTSTVLLASGIAPAAASQVVHLAELGTTLASGTAHWRFRNVDWRTVGLLAAPGAIGGFTGAVLLSSLSAEAARPVISTILVGLGLLVLLRFARPRAPRAHRRIAAGALTPLGLGAGFLDAMGGGGWGPMGTSTLLASGRMEPRKVIGSVSASEFIVTLGASAGFLVGLGGAGINLAWVGALLAGGVVAAPLAAWTVRHLAAPVLGSAVGGLIVMTNAGALLDVVGLTGGTRLVLYGVVIVAWIAAVAAAIRVARDAAPAVSETEPAMTTAPAEAAWSDSFDDELAQLADEDRRRTRRPVAAGR</sequence>
<feature type="transmembrane region" description="Helical" evidence="6">
    <location>
        <begin position="98"/>
        <end position="118"/>
    </location>
</feature>
<organism evidence="7">
    <name type="scientific">uncultured Solirubrobacteraceae bacterium</name>
    <dbReference type="NCBI Taxonomy" id="1162706"/>
    <lineage>
        <taxon>Bacteria</taxon>
        <taxon>Bacillati</taxon>
        <taxon>Actinomycetota</taxon>
        <taxon>Thermoleophilia</taxon>
        <taxon>Solirubrobacterales</taxon>
        <taxon>Solirubrobacteraceae</taxon>
        <taxon>environmental samples</taxon>
    </lineage>
</organism>